<feature type="domain" description="Sugar-binding" evidence="5">
    <location>
        <begin position="60"/>
        <end position="308"/>
    </location>
</feature>
<evidence type="ECO:0000313" key="8">
    <source>
        <dbReference type="Proteomes" id="UP000186890"/>
    </source>
</evidence>
<gene>
    <name evidence="7" type="ORF">BU202_07675</name>
</gene>
<dbReference type="AlphaFoldDB" id="A0A1Q8E6V3"/>
<keyword evidence="4" id="KW-0804">Transcription</keyword>
<evidence type="ECO:0000256" key="4">
    <source>
        <dbReference type="ARBA" id="ARBA00023163"/>
    </source>
</evidence>
<dbReference type="OrthoDB" id="58802at2"/>
<sequence length="313" mass="34840">MKNRHQLIYQTALLYYKEQKNQSEIAKQLQLSRPTVAQLLKEALQQGIVQITISPKANPNIELSQRLTEKYNLQTVIITPTKSSEHHTKVALGAAVAEFVEQYAHSLSSIGIGWGSTLYEFVQAAKNMPYPHLNIVPLMGGANVELLHLHSNHLCFRLAEKYSATASYYYAPAIADHPLLKKELMRSSLIKDAHKKALAVDLAIVSIGNPRESSTYQQLGVVTPEDEADIIEKQVVGDALASFYDKEGTILETSLTKRMVGITLDELEMMNEVAIIASDLIKAPSLFALLRKGCVDHLIIDESIAHYLAEQDY</sequence>
<evidence type="ECO:0000256" key="1">
    <source>
        <dbReference type="ARBA" id="ARBA00010466"/>
    </source>
</evidence>
<evidence type="ECO:0000256" key="3">
    <source>
        <dbReference type="ARBA" id="ARBA00023125"/>
    </source>
</evidence>
<keyword evidence="2" id="KW-0805">Transcription regulation</keyword>
<dbReference type="PANTHER" id="PTHR34294">
    <property type="entry name" value="TRANSCRIPTIONAL REGULATOR-RELATED"/>
    <property type="match status" value="1"/>
</dbReference>
<protein>
    <recommendedName>
        <fullName evidence="9">Sugar-binding transcriptional regulator</fullName>
    </recommendedName>
</protein>
<dbReference type="RefSeq" id="WP_075105204.1">
    <property type="nucleotide sequence ID" value="NZ_MSJM01000006.1"/>
</dbReference>
<dbReference type="InterPro" id="IPR036388">
    <property type="entry name" value="WH-like_DNA-bd_sf"/>
</dbReference>
<dbReference type="GO" id="GO:0003677">
    <property type="term" value="F:DNA binding"/>
    <property type="evidence" value="ECO:0007669"/>
    <property type="project" value="UniProtKB-KW"/>
</dbReference>
<evidence type="ECO:0000313" key="7">
    <source>
        <dbReference type="EMBL" id="OLF47528.1"/>
    </source>
</evidence>
<organism evidence="7 8">
    <name type="scientific">Streptococcus cuniculi</name>
    <dbReference type="NCBI Taxonomy" id="1432788"/>
    <lineage>
        <taxon>Bacteria</taxon>
        <taxon>Bacillati</taxon>
        <taxon>Bacillota</taxon>
        <taxon>Bacilli</taxon>
        <taxon>Lactobacillales</taxon>
        <taxon>Streptococcaceae</taxon>
        <taxon>Streptococcus</taxon>
    </lineage>
</organism>
<keyword evidence="8" id="KW-1185">Reference proteome</keyword>
<dbReference type="Gene3D" id="1.10.10.10">
    <property type="entry name" value="Winged helix-like DNA-binding domain superfamily/Winged helix DNA-binding domain"/>
    <property type="match status" value="1"/>
</dbReference>
<dbReference type="InterPro" id="IPR037171">
    <property type="entry name" value="NagB/RpiA_transferase-like"/>
</dbReference>
<comment type="caution">
    <text evidence="7">The sequence shown here is derived from an EMBL/GenBank/DDBJ whole genome shotgun (WGS) entry which is preliminary data.</text>
</comment>
<dbReference type="SUPFAM" id="SSF100950">
    <property type="entry name" value="NagB/RpiA/CoA transferase-like"/>
    <property type="match status" value="1"/>
</dbReference>
<evidence type="ECO:0000256" key="2">
    <source>
        <dbReference type="ARBA" id="ARBA00023015"/>
    </source>
</evidence>
<feature type="domain" description="Insertion element IS150 protein InsJ-like helix-turn-helix" evidence="6">
    <location>
        <begin position="12"/>
        <end position="48"/>
    </location>
</feature>
<dbReference type="Proteomes" id="UP000186890">
    <property type="component" value="Unassembled WGS sequence"/>
</dbReference>
<evidence type="ECO:0000259" key="6">
    <source>
        <dbReference type="Pfam" id="PF13518"/>
    </source>
</evidence>
<reference evidence="8" key="1">
    <citation type="submission" date="2016-12" db="EMBL/GenBank/DDBJ databases">
        <authorList>
            <person name="Gulvik C.A."/>
        </authorList>
    </citation>
    <scope>NUCLEOTIDE SEQUENCE [LARGE SCALE GENOMIC DNA]</scope>
    <source>
        <strain evidence="8">NED12-00049-6B</strain>
    </source>
</reference>
<dbReference type="InterPro" id="IPR007324">
    <property type="entry name" value="Sugar-bd_dom_put"/>
</dbReference>
<accession>A0A1Q8E6V3</accession>
<dbReference type="InterPro" id="IPR051054">
    <property type="entry name" value="SorC_transcr_regulators"/>
</dbReference>
<name>A0A1Q8E6V3_9STRE</name>
<comment type="similarity">
    <text evidence="1">Belongs to the SorC transcriptional regulatory family.</text>
</comment>
<dbReference type="Pfam" id="PF13518">
    <property type="entry name" value="HTH_28"/>
    <property type="match status" value="1"/>
</dbReference>
<dbReference type="Pfam" id="PF04198">
    <property type="entry name" value="Sugar-bind"/>
    <property type="match status" value="1"/>
</dbReference>
<dbReference type="InterPro" id="IPR055247">
    <property type="entry name" value="InsJ-like_HTH"/>
</dbReference>
<dbReference type="EMBL" id="MSJM01000006">
    <property type="protein sequence ID" value="OLF47528.1"/>
    <property type="molecule type" value="Genomic_DNA"/>
</dbReference>
<dbReference type="Gene3D" id="3.40.50.1360">
    <property type="match status" value="1"/>
</dbReference>
<evidence type="ECO:0000259" key="5">
    <source>
        <dbReference type="Pfam" id="PF04198"/>
    </source>
</evidence>
<keyword evidence="3" id="KW-0238">DNA-binding</keyword>
<dbReference type="GO" id="GO:0030246">
    <property type="term" value="F:carbohydrate binding"/>
    <property type="evidence" value="ECO:0007669"/>
    <property type="project" value="InterPro"/>
</dbReference>
<evidence type="ECO:0008006" key="9">
    <source>
        <dbReference type="Google" id="ProtNLM"/>
    </source>
</evidence>
<proteinExistence type="inferred from homology"/>